<evidence type="ECO:0000313" key="8">
    <source>
        <dbReference type="EMBL" id="APZ54389.1"/>
    </source>
</evidence>
<evidence type="ECO:0000256" key="5">
    <source>
        <dbReference type="SAM" id="MobiDB-lite"/>
    </source>
</evidence>
<evidence type="ECO:0000256" key="4">
    <source>
        <dbReference type="ARBA" id="ARBA00023163"/>
    </source>
</evidence>
<dbReference type="SUPFAM" id="SSF88659">
    <property type="entry name" value="Sigma3 and sigma4 domains of RNA polymerase sigma factors"/>
    <property type="match status" value="1"/>
</dbReference>
<dbReference type="Gene3D" id="1.10.1740.10">
    <property type="match status" value="1"/>
</dbReference>
<protein>
    <submittedName>
        <fullName evidence="8">RNA polymerase sigma-70 factor, ECF subfamily</fullName>
    </submittedName>
</protein>
<dbReference type="RefSeq" id="WP_076703795.1">
    <property type="nucleotide sequence ID" value="NZ_CP015093.1"/>
</dbReference>
<keyword evidence="4" id="KW-0804">Transcription</keyword>
<dbReference type="GO" id="GO:0006352">
    <property type="term" value="P:DNA-templated transcription initiation"/>
    <property type="evidence" value="ECO:0007669"/>
    <property type="project" value="InterPro"/>
</dbReference>
<evidence type="ECO:0000313" key="9">
    <source>
        <dbReference type="Proteomes" id="UP000187059"/>
    </source>
</evidence>
<dbReference type="InterPro" id="IPR007627">
    <property type="entry name" value="RNA_pol_sigma70_r2"/>
</dbReference>
<dbReference type="SUPFAM" id="SSF88946">
    <property type="entry name" value="Sigma2 domain of RNA polymerase sigma factors"/>
    <property type="match status" value="1"/>
</dbReference>
<gene>
    <name evidence="8" type="ORF">Ga0080574_TMP4055</name>
</gene>
<dbReference type="InterPro" id="IPR013324">
    <property type="entry name" value="RNA_pol_sigma_r3/r4-like"/>
</dbReference>
<dbReference type="PANTHER" id="PTHR43133">
    <property type="entry name" value="RNA POLYMERASE ECF-TYPE SIGMA FACTO"/>
    <property type="match status" value="1"/>
</dbReference>
<proteinExistence type="inferred from homology"/>
<comment type="similarity">
    <text evidence="1">Belongs to the sigma-70 factor family. ECF subfamily.</text>
</comment>
<dbReference type="InterPro" id="IPR036388">
    <property type="entry name" value="WH-like_DNA-bd_sf"/>
</dbReference>
<dbReference type="InterPro" id="IPR014284">
    <property type="entry name" value="RNA_pol_sigma-70_dom"/>
</dbReference>
<dbReference type="GO" id="GO:0016987">
    <property type="term" value="F:sigma factor activity"/>
    <property type="evidence" value="ECO:0007669"/>
    <property type="project" value="UniProtKB-KW"/>
</dbReference>
<evidence type="ECO:0000256" key="3">
    <source>
        <dbReference type="ARBA" id="ARBA00023082"/>
    </source>
</evidence>
<evidence type="ECO:0000259" key="6">
    <source>
        <dbReference type="Pfam" id="PF04542"/>
    </source>
</evidence>
<evidence type="ECO:0000256" key="1">
    <source>
        <dbReference type="ARBA" id="ARBA00010641"/>
    </source>
</evidence>
<keyword evidence="2" id="KW-0805">Transcription regulation</keyword>
<dbReference type="AlphaFoldDB" id="A0A1P8UYC6"/>
<keyword evidence="9" id="KW-1185">Reference proteome</keyword>
<reference evidence="8 9" key="1">
    <citation type="submission" date="2016-04" db="EMBL/GenBank/DDBJ databases">
        <title>Deep-sea bacteria in the southern Pacific.</title>
        <authorList>
            <person name="Tang K."/>
        </authorList>
    </citation>
    <scope>NUCLEOTIDE SEQUENCE [LARGE SCALE GENOMIC DNA]</scope>
    <source>
        <strain evidence="8 9">JLT2014</strain>
    </source>
</reference>
<dbReference type="STRING" id="1250539.Ga0080574_TMP4055"/>
<dbReference type="Pfam" id="PF08281">
    <property type="entry name" value="Sigma70_r4_2"/>
    <property type="match status" value="1"/>
</dbReference>
<dbReference type="InterPro" id="IPR013325">
    <property type="entry name" value="RNA_pol_sigma_r2"/>
</dbReference>
<dbReference type="OrthoDB" id="7872444at2"/>
<dbReference type="Proteomes" id="UP000187059">
    <property type="component" value="Chromosome"/>
</dbReference>
<feature type="region of interest" description="Disordered" evidence="5">
    <location>
        <begin position="61"/>
        <end position="86"/>
    </location>
</feature>
<dbReference type="PANTHER" id="PTHR43133:SF25">
    <property type="entry name" value="RNA POLYMERASE SIGMA FACTOR RFAY-RELATED"/>
    <property type="match status" value="1"/>
</dbReference>
<dbReference type="Gene3D" id="1.10.10.10">
    <property type="entry name" value="Winged helix-like DNA-binding domain superfamily/Winged helix DNA-binding domain"/>
    <property type="match status" value="1"/>
</dbReference>
<dbReference type="KEGG" id="paby:Ga0080574_TMP4055"/>
<dbReference type="Pfam" id="PF04542">
    <property type="entry name" value="Sigma70_r2"/>
    <property type="match status" value="1"/>
</dbReference>
<feature type="domain" description="RNA polymerase sigma-70 region 2" evidence="6">
    <location>
        <begin position="6"/>
        <end position="70"/>
    </location>
</feature>
<dbReference type="InterPro" id="IPR013249">
    <property type="entry name" value="RNA_pol_sigma70_r4_t2"/>
</dbReference>
<dbReference type="InterPro" id="IPR039425">
    <property type="entry name" value="RNA_pol_sigma-70-like"/>
</dbReference>
<feature type="domain" description="RNA polymerase sigma factor 70 region 4 type 2" evidence="7">
    <location>
        <begin position="93"/>
        <end position="144"/>
    </location>
</feature>
<evidence type="ECO:0000259" key="7">
    <source>
        <dbReference type="Pfam" id="PF08281"/>
    </source>
</evidence>
<organism evidence="8 9">
    <name type="scientific">Salipiger abyssi</name>
    <dbReference type="NCBI Taxonomy" id="1250539"/>
    <lineage>
        <taxon>Bacteria</taxon>
        <taxon>Pseudomonadati</taxon>
        <taxon>Pseudomonadota</taxon>
        <taxon>Alphaproteobacteria</taxon>
        <taxon>Rhodobacterales</taxon>
        <taxon>Roseobacteraceae</taxon>
        <taxon>Salipiger</taxon>
    </lineage>
</organism>
<name>A0A1P8UYC6_9RHOB</name>
<accession>A0A1P8UYC6</accession>
<dbReference type="EMBL" id="CP015093">
    <property type="protein sequence ID" value="APZ54389.1"/>
    <property type="molecule type" value="Genomic_DNA"/>
</dbReference>
<dbReference type="GO" id="GO:0003677">
    <property type="term" value="F:DNA binding"/>
    <property type="evidence" value="ECO:0007669"/>
    <property type="project" value="InterPro"/>
</dbReference>
<dbReference type="NCBIfam" id="TIGR02937">
    <property type="entry name" value="sigma70-ECF"/>
    <property type="match status" value="1"/>
</dbReference>
<sequence>MDMTRDTLSRLRARARRLIPCSAEAEDLVQDALLGYLERSEHGAEIAAPLPYMMTALRHGARAQRRRAERLSPLDSAGEPQTGDAELPCFTGEVLRAVERLPEPDRALLRRVIAGETQPAALARDMGLPPGTVMSRLARARRRLRAALGEDAW</sequence>
<evidence type="ECO:0000256" key="2">
    <source>
        <dbReference type="ARBA" id="ARBA00023015"/>
    </source>
</evidence>
<keyword evidence="3" id="KW-0731">Sigma factor</keyword>